<accession>A0ABU7AZW1</accession>
<proteinExistence type="predicted"/>
<name>A0ABU7AZW1_9TELE</name>
<dbReference type="Proteomes" id="UP001345963">
    <property type="component" value="Unassembled WGS sequence"/>
</dbReference>
<evidence type="ECO:0000313" key="2">
    <source>
        <dbReference type="Proteomes" id="UP001345963"/>
    </source>
</evidence>
<feature type="non-terminal residue" evidence="1">
    <location>
        <position position="109"/>
    </location>
</feature>
<reference evidence="1 2" key="1">
    <citation type="submission" date="2021-07" db="EMBL/GenBank/DDBJ databases">
        <authorList>
            <person name="Palmer J.M."/>
        </authorList>
    </citation>
    <scope>NUCLEOTIDE SEQUENCE [LARGE SCALE GENOMIC DNA]</scope>
    <source>
        <strain evidence="1 2">AT_MEX2019</strain>
        <tissue evidence="1">Muscle</tissue>
    </source>
</reference>
<protein>
    <submittedName>
        <fullName evidence="1">Uncharacterized protein</fullName>
    </submittedName>
</protein>
<gene>
    <name evidence="1" type="ORF">ATANTOWER_027799</name>
</gene>
<sequence>MAFSDPRSKSLWRLGLSHETSEFRSTPPILHRRVVKNTVKMTPVPSICEPTLLGSKVFELTLGLFNCLAETQNKQSVRNSVPLWRSLETLELKNSPEICQERVIRLQLD</sequence>
<evidence type="ECO:0000313" key="1">
    <source>
        <dbReference type="EMBL" id="MED6243831.1"/>
    </source>
</evidence>
<dbReference type="EMBL" id="JAHUTI010036359">
    <property type="protein sequence ID" value="MED6243831.1"/>
    <property type="molecule type" value="Genomic_DNA"/>
</dbReference>
<comment type="caution">
    <text evidence="1">The sequence shown here is derived from an EMBL/GenBank/DDBJ whole genome shotgun (WGS) entry which is preliminary data.</text>
</comment>
<keyword evidence="2" id="KW-1185">Reference proteome</keyword>
<organism evidence="1 2">
    <name type="scientific">Ataeniobius toweri</name>
    <dbReference type="NCBI Taxonomy" id="208326"/>
    <lineage>
        <taxon>Eukaryota</taxon>
        <taxon>Metazoa</taxon>
        <taxon>Chordata</taxon>
        <taxon>Craniata</taxon>
        <taxon>Vertebrata</taxon>
        <taxon>Euteleostomi</taxon>
        <taxon>Actinopterygii</taxon>
        <taxon>Neopterygii</taxon>
        <taxon>Teleostei</taxon>
        <taxon>Neoteleostei</taxon>
        <taxon>Acanthomorphata</taxon>
        <taxon>Ovalentaria</taxon>
        <taxon>Atherinomorphae</taxon>
        <taxon>Cyprinodontiformes</taxon>
        <taxon>Goodeidae</taxon>
        <taxon>Ataeniobius</taxon>
    </lineage>
</organism>